<reference evidence="1" key="1">
    <citation type="submission" date="2020-08" db="EMBL/GenBank/DDBJ databases">
        <title>Hyunsoonleella sp. strain SJ7 genome sequencing and assembly.</title>
        <authorList>
            <person name="Kim I."/>
        </authorList>
    </citation>
    <scope>NUCLEOTIDE SEQUENCE</scope>
    <source>
        <strain evidence="1">SJ7</strain>
    </source>
</reference>
<dbReference type="Proteomes" id="UP000656244">
    <property type="component" value="Unassembled WGS sequence"/>
</dbReference>
<dbReference type="AlphaFoldDB" id="A0A923H7M9"/>
<evidence type="ECO:0000313" key="2">
    <source>
        <dbReference type="Proteomes" id="UP000656244"/>
    </source>
</evidence>
<proteinExistence type="predicted"/>
<evidence type="ECO:0008006" key="3">
    <source>
        <dbReference type="Google" id="ProtNLM"/>
    </source>
</evidence>
<accession>A0A923H7M9</accession>
<keyword evidence="2" id="KW-1185">Reference proteome</keyword>
<evidence type="ECO:0000313" key="1">
    <source>
        <dbReference type="EMBL" id="MBC3758191.1"/>
    </source>
</evidence>
<dbReference type="RefSeq" id="WP_186560719.1">
    <property type="nucleotide sequence ID" value="NZ_JACNMF010000002.1"/>
</dbReference>
<dbReference type="EMBL" id="JACNMF010000002">
    <property type="protein sequence ID" value="MBC3758191.1"/>
    <property type="molecule type" value="Genomic_DNA"/>
</dbReference>
<sequence>MACSSGDDSSPEEETHPREAYFLEAIIGSWAYDTIKLDGQLFLYQHTEGCVKDRFQFYNREGKEFDFEESVVLNCSNCAECASRGTGLEWALNGDKISLYWRDQVVLIYKIIDVDDEKFTYEVEVDYDEDGDIDLLEITGIPYDPYGEFD</sequence>
<gene>
    <name evidence="1" type="ORF">H7U19_07240</name>
</gene>
<name>A0A923H7M9_9FLAO</name>
<protein>
    <recommendedName>
        <fullName evidence="3">Lipocalin-like domain-containing protein</fullName>
    </recommendedName>
</protein>
<comment type="caution">
    <text evidence="1">The sequence shown here is derived from an EMBL/GenBank/DDBJ whole genome shotgun (WGS) entry which is preliminary data.</text>
</comment>
<organism evidence="1 2">
    <name type="scientific">Hyunsoonleella aquatilis</name>
    <dbReference type="NCBI Taxonomy" id="2762758"/>
    <lineage>
        <taxon>Bacteria</taxon>
        <taxon>Pseudomonadati</taxon>
        <taxon>Bacteroidota</taxon>
        <taxon>Flavobacteriia</taxon>
        <taxon>Flavobacteriales</taxon>
        <taxon>Flavobacteriaceae</taxon>
    </lineage>
</organism>